<dbReference type="InterPro" id="IPR013122">
    <property type="entry name" value="PKD1_2_channel"/>
</dbReference>
<feature type="transmembrane region" description="Helical" evidence="7">
    <location>
        <begin position="188"/>
        <end position="210"/>
    </location>
</feature>
<dbReference type="PRINTS" id="PR01433">
    <property type="entry name" value="POLYCYSTIN2"/>
</dbReference>
<dbReference type="PhylomeDB" id="A7RJU8"/>
<feature type="non-terminal residue" evidence="10">
    <location>
        <position position="1"/>
    </location>
</feature>
<reference evidence="10 11" key="1">
    <citation type="journal article" date="2007" name="Science">
        <title>Sea anemone genome reveals ancestral eumetazoan gene repertoire and genomic organization.</title>
        <authorList>
            <person name="Putnam N.H."/>
            <person name="Srivastava M."/>
            <person name="Hellsten U."/>
            <person name="Dirks B."/>
            <person name="Chapman J."/>
            <person name="Salamov A."/>
            <person name="Terry A."/>
            <person name="Shapiro H."/>
            <person name="Lindquist E."/>
            <person name="Kapitonov V.V."/>
            <person name="Jurka J."/>
            <person name="Genikhovich G."/>
            <person name="Grigoriev I.V."/>
            <person name="Lucas S.M."/>
            <person name="Steele R.E."/>
            <person name="Finnerty J.R."/>
            <person name="Technau U."/>
            <person name="Martindale M.Q."/>
            <person name="Rokhsar D.S."/>
        </authorList>
    </citation>
    <scope>NUCLEOTIDE SEQUENCE [LARGE SCALE GENOMIC DNA]</scope>
    <source>
        <strain evidence="11">CH2 X CH6</strain>
    </source>
</reference>
<comment type="similarity">
    <text evidence="2">Belongs to the polycystin family.</text>
</comment>
<evidence type="ECO:0000256" key="6">
    <source>
        <dbReference type="ARBA" id="ARBA00023180"/>
    </source>
</evidence>
<dbReference type="FunFam" id="1.10.287.70:FF:000086">
    <property type="entry name" value="Polycystic kidney disease 2"/>
    <property type="match status" value="1"/>
</dbReference>
<feature type="transmembrane region" description="Helical" evidence="7">
    <location>
        <begin position="146"/>
        <end position="167"/>
    </location>
</feature>
<dbReference type="EMBL" id="DS469514">
    <property type="protein sequence ID" value="EDO48337.1"/>
    <property type="molecule type" value="Genomic_DNA"/>
</dbReference>
<evidence type="ECO:0000313" key="10">
    <source>
        <dbReference type="EMBL" id="EDO48337.1"/>
    </source>
</evidence>
<evidence type="ECO:0000256" key="2">
    <source>
        <dbReference type="ARBA" id="ARBA00007200"/>
    </source>
</evidence>
<comment type="subcellular location">
    <subcellularLocation>
        <location evidence="1">Membrane</location>
        <topology evidence="1">Multi-pass membrane protein</topology>
    </subcellularLocation>
</comment>
<name>A7RJU8_NEMVE</name>
<gene>
    <name evidence="10" type="ORF">NEMVEDRAFT_v1g61839</name>
</gene>
<feature type="domain" description="Polycystin" evidence="9">
    <location>
        <begin position="1"/>
        <end position="56"/>
    </location>
</feature>
<dbReference type="InterPro" id="IPR046791">
    <property type="entry name" value="Polycystin_dom"/>
</dbReference>
<feature type="non-terminal residue" evidence="10">
    <location>
        <position position="310"/>
    </location>
</feature>
<protein>
    <recommendedName>
        <fullName evidence="12">Polycystin cation channel PKD1/PKD2 domain-containing protein</fullName>
    </recommendedName>
</protein>
<evidence type="ECO:0000256" key="5">
    <source>
        <dbReference type="ARBA" id="ARBA00023136"/>
    </source>
</evidence>
<keyword evidence="6" id="KW-0325">Glycoprotein</keyword>
<dbReference type="Pfam" id="PF08016">
    <property type="entry name" value="PKD_channel"/>
    <property type="match status" value="1"/>
</dbReference>
<evidence type="ECO:0000313" key="11">
    <source>
        <dbReference type="Proteomes" id="UP000001593"/>
    </source>
</evidence>
<dbReference type="PANTHER" id="PTHR10877">
    <property type="entry name" value="POLYCYSTIN FAMILY MEMBER"/>
    <property type="match status" value="1"/>
</dbReference>
<keyword evidence="11" id="KW-1185">Reference proteome</keyword>
<dbReference type="Proteomes" id="UP000001593">
    <property type="component" value="Unassembled WGS sequence"/>
</dbReference>
<dbReference type="OMA" id="ELELWID"/>
<dbReference type="GO" id="GO:0016020">
    <property type="term" value="C:membrane"/>
    <property type="evidence" value="ECO:0000318"/>
    <property type="project" value="GO_Central"/>
</dbReference>
<evidence type="ECO:0000256" key="3">
    <source>
        <dbReference type="ARBA" id="ARBA00022692"/>
    </source>
</evidence>
<evidence type="ECO:0000256" key="7">
    <source>
        <dbReference type="SAM" id="Phobius"/>
    </source>
</evidence>
<dbReference type="HOGENOM" id="CLU_012097_1_0_1"/>
<evidence type="ECO:0000256" key="1">
    <source>
        <dbReference type="ARBA" id="ARBA00004141"/>
    </source>
</evidence>
<keyword evidence="3 7" id="KW-0812">Transmembrane</keyword>
<dbReference type="Pfam" id="PF20519">
    <property type="entry name" value="Polycystin_dom"/>
    <property type="match status" value="1"/>
</dbReference>
<dbReference type="GO" id="GO:0005509">
    <property type="term" value="F:calcium ion binding"/>
    <property type="evidence" value="ECO:0007669"/>
    <property type="project" value="InterPro"/>
</dbReference>
<sequence>LQNLELELWIDRYTRAIFAEFALYNAYSNFFVIVNLLSEVTPTGGYFHFENIRTMRIYRYTGPDTYVIMAFELVYIVFLITFTYSEVKQMFHQKKKYLKDPWNYTEIIVICTSFSAIGLYFARLAFGKYTVSRMRDNPDDFISFNYVQVLDDSQNACLAFAVFFAFLKSLKLLRFNRRMGLLTSTVKACAAPLASFFVMFLIVYLAYVQFAFISFGSTDQNYGSFASCMSTMLSMTLGGFDFEGLENNNRLLGPIFFFSYMVFVFTILVNVFIAIINEALEEVSSDAEKQANDYEIIDYMMHKFKEQIGI</sequence>
<proteinExistence type="inferred from homology"/>
<feature type="domain" description="Polycystin cation channel PKD1/PKD2" evidence="8">
    <location>
        <begin position="66"/>
        <end position="283"/>
    </location>
</feature>
<evidence type="ECO:0000259" key="9">
    <source>
        <dbReference type="Pfam" id="PF20519"/>
    </source>
</evidence>
<dbReference type="InParanoid" id="A7RJU8"/>
<organism evidence="10 11">
    <name type="scientific">Nematostella vectensis</name>
    <name type="common">Starlet sea anemone</name>
    <dbReference type="NCBI Taxonomy" id="45351"/>
    <lineage>
        <taxon>Eukaryota</taxon>
        <taxon>Metazoa</taxon>
        <taxon>Cnidaria</taxon>
        <taxon>Anthozoa</taxon>
        <taxon>Hexacorallia</taxon>
        <taxon>Actiniaria</taxon>
        <taxon>Edwardsiidae</taxon>
        <taxon>Nematostella</taxon>
    </lineage>
</organism>
<dbReference type="PANTHER" id="PTHR10877:SF150">
    <property type="entry name" value="REJ DOMAIN-CONTAINING PROTEIN"/>
    <property type="match status" value="1"/>
</dbReference>
<dbReference type="GO" id="GO:0050982">
    <property type="term" value="P:detection of mechanical stimulus"/>
    <property type="evidence" value="ECO:0000318"/>
    <property type="project" value="GO_Central"/>
</dbReference>
<keyword evidence="4 7" id="KW-1133">Transmembrane helix</keyword>
<keyword evidence="5 7" id="KW-0472">Membrane</keyword>
<dbReference type="InterPro" id="IPR003915">
    <property type="entry name" value="PKD_2"/>
</dbReference>
<evidence type="ECO:0000259" key="8">
    <source>
        <dbReference type="Pfam" id="PF08016"/>
    </source>
</evidence>
<dbReference type="InterPro" id="IPR051223">
    <property type="entry name" value="Polycystin"/>
</dbReference>
<dbReference type="GO" id="GO:0005262">
    <property type="term" value="F:calcium channel activity"/>
    <property type="evidence" value="ECO:0000318"/>
    <property type="project" value="GO_Central"/>
</dbReference>
<dbReference type="STRING" id="45351.A7RJU8"/>
<dbReference type="AlphaFoldDB" id="A7RJU8"/>
<accession>A7RJU8</accession>
<dbReference type="Gene3D" id="1.10.287.70">
    <property type="match status" value="1"/>
</dbReference>
<feature type="transmembrane region" description="Helical" evidence="7">
    <location>
        <begin position="104"/>
        <end position="126"/>
    </location>
</feature>
<feature type="transmembrane region" description="Helical" evidence="7">
    <location>
        <begin position="252"/>
        <end position="276"/>
    </location>
</feature>
<feature type="transmembrane region" description="Helical" evidence="7">
    <location>
        <begin position="65"/>
        <end position="84"/>
    </location>
</feature>
<evidence type="ECO:0008006" key="12">
    <source>
        <dbReference type="Google" id="ProtNLM"/>
    </source>
</evidence>
<dbReference type="eggNOG" id="KOG3599">
    <property type="taxonomic scope" value="Eukaryota"/>
</dbReference>
<evidence type="ECO:0000256" key="4">
    <source>
        <dbReference type="ARBA" id="ARBA00022989"/>
    </source>
</evidence>